<dbReference type="Gene3D" id="3.40.50.300">
    <property type="entry name" value="P-loop containing nucleotide triphosphate hydrolases"/>
    <property type="match status" value="1"/>
</dbReference>
<dbReference type="InterPro" id="IPR027417">
    <property type="entry name" value="P-loop_NTPase"/>
</dbReference>
<evidence type="ECO:0000256" key="7">
    <source>
        <dbReference type="SAM" id="MobiDB-lite"/>
    </source>
</evidence>
<feature type="compositionally biased region" description="Low complexity" evidence="7">
    <location>
        <begin position="265"/>
        <end position="277"/>
    </location>
</feature>
<dbReference type="InterPro" id="IPR050086">
    <property type="entry name" value="MetN_ABC_transporter-like"/>
</dbReference>
<evidence type="ECO:0000259" key="8">
    <source>
        <dbReference type="PROSITE" id="PS50893"/>
    </source>
</evidence>
<dbReference type="EMBL" id="LT559118">
    <property type="protein sequence ID" value="SBO98623.1"/>
    <property type="molecule type" value="Genomic_DNA"/>
</dbReference>
<proteinExistence type="predicted"/>
<gene>
    <name evidence="9" type="ORF">BN4615_P8139</name>
</gene>
<dbReference type="InterPro" id="IPR003439">
    <property type="entry name" value="ABC_transporter-like_ATP-bd"/>
</dbReference>
<dbReference type="PROSITE" id="PS50893">
    <property type="entry name" value="ABC_TRANSPORTER_2"/>
    <property type="match status" value="1"/>
</dbReference>
<dbReference type="AlphaFoldDB" id="A0A1M4EJ72"/>
<organism evidence="9">
    <name type="scientific">Nonomuraea gerenzanensis</name>
    <dbReference type="NCBI Taxonomy" id="93944"/>
    <lineage>
        <taxon>Bacteria</taxon>
        <taxon>Bacillati</taxon>
        <taxon>Actinomycetota</taxon>
        <taxon>Actinomycetes</taxon>
        <taxon>Streptosporangiales</taxon>
        <taxon>Streptosporangiaceae</taxon>
        <taxon>Nonomuraea</taxon>
    </lineage>
</organism>
<evidence type="ECO:0000313" key="9">
    <source>
        <dbReference type="EMBL" id="SBO98623.1"/>
    </source>
</evidence>
<dbReference type="PROSITE" id="PS00211">
    <property type="entry name" value="ABC_TRANSPORTER_1"/>
    <property type="match status" value="1"/>
</dbReference>
<keyword evidence="6" id="KW-0472">Membrane</keyword>
<evidence type="ECO:0000256" key="6">
    <source>
        <dbReference type="ARBA" id="ARBA00023136"/>
    </source>
</evidence>
<dbReference type="GO" id="GO:0005524">
    <property type="term" value="F:ATP binding"/>
    <property type="evidence" value="ECO:0007669"/>
    <property type="project" value="UniProtKB-KW"/>
</dbReference>
<evidence type="ECO:0000256" key="3">
    <source>
        <dbReference type="ARBA" id="ARBA00022741"/>
    </source>
</evidence>
<dbReference type="Pfam" id="PF00005">
    <property type="entry name" value="ABC_tran"/>
    <property type="match status" value="1"/>
</dbReference>
<dbReference type="InterPro" id="IPR003593">
    <property type="entry name" value="AAA+_ATPase"/>
</dbReference>
<keyword evidence="4 9" id="KW-0067">ATP-binding</keyword>
<keyword evidence="5" id="KW-1278">Translocase</keyword>
<dbReference type="RefSeq" id="WP_225267382.1">
    <property type="nucleotide sequence ID" value="NZ_CP084058.1"/>
</dbReference>
<dbReference type="SMART" id="SM00382">
    <property type="entry name" value="AAA"/>
    <property type="match status" value="1"/>
</dbReference>
<keyword evidence="1" id="KW-0813">Transport</keyword>
<evidence type="ECO:0000256" key="5">
    <source>
        <dbReference type="ARBA" id="ARBA00022967"/>
    </source>
</evidence>
<evidence type="ECO:0000256" key="2">
    <source>
        <dbReference type="ARBA" id="ARBA00022475"/>
    </source>
</evidence>
<keyword evidence="2" id="KW-1003">Cell membrane</keyword>
<dbReference type="SUPFAM" id="SSF52540">
    <property type="entry name" value="P-loop containing nucleoside triphosphate hydrolases"/>
    <property type="match status" value="1"/>
</dbReference>
<dbReference type="PANTHER" id="PTHR43166">
    <property type="entry name" value="AMINO ACID IMPORT ATP-BINDING PROTEIN"/>
    <property type="match status" value="1"/>
</dbReference>
<dbReference type="GO" id="GO:0016887">
    <property type="term" value="F:ATP hydrolysis activity"/>
    <property type="evidence" value="ECO:0007669"/>
    <property type="project" value="InterPro"/>
</dbReference>
<feature type="region of interest" description="Disordered" evidence="7">
    <location>
        <begin position="248"/>
        <end position="310"/>
    </location>
</feature>
<evidence type="ECO:0000256" key="1">
    <source>
        <dbReference type="ARBA" id="ARBA00022448"/>
    </source>
</evidence>
<name>A0A1M4EJ72_9ACTN</name>
<dbReference type="PANTHER" id="PTHR43166:SF6">
    <property type="entry name" value="PHOSPHONATES IMPORT ATP-BINDING PROTEIN PHNC"/>
    <property type="match status" value="1"/>
</dbReference>
<feature type="compositionally biased region" description="Basic and acidic residues" evidence="7">
    <location>
        <begin position="299"/>
        <end position="310"/>
    </location>
</feature>
<evidence type="ECO:0000256" key="4">
    <source>
        <dbReference type="ARBA" id="ARBA00022840"/>
    </source>
</evidence>
<keyword evidence="3" id="KW-0547">Nucleotide-binding</keyword>
<protein>
    <submittedName>
        <fullName evidence="9">Phosphonate ABC transporter ATP-binding protein (TC 3.A.1.9.1)</fullName>
    </submittedName>
</protein>
<sequence length="310" mass="32670">MTSPQAVGVRAAPALAVRGLRKSFAGRTVLDGLDLSLAPGEFVALLGANGSGKSTALRCVVGLERPDGGEILVHGRPADTASLRRRMAMIFQQIHLVHRRSALDNVCAGALGRLPLRRSLTPILFPRELREEAMVCLDRVGMADRAAEPAGRLSGGQRQRVAIARALCQRAEIILADEPVSALDPAAAEQVVALLADLAHDQGLAVAAVLHQPDLARRHADRVAGLLHGRATLDAPAATLTATDLATLYAPDHRRPDPTTPGPTAPDRAAPHLAAPHPTTPHPTTPDCAAPHLVAPERAPAHHHADQEPR</sequence>
<accession>A0A1M4EJ72</accession>
<dbReference type="InterPro" id="IPR017871">
    <property type="entry name" value="ABC_transporter-like_CS"/>
</dbReference>
<feature type="domain" description="ABC transporter" evidence="8">
    <location>
        <begin position="15"/>
        <end position="253"/>
    </location>
</feature>
<reference evidence="9" key="1">
    <citation type="submission" date="2016-04" db="EMBL/GenBank/DDBJ databases">
        <authorList>
            <person name="Evans L.H."/>
            <person name="Alamgir A."/>
            <person name="Owens N."/>
            <person name="Weber N.D."/>
            <person name="Virtaneva K."/>
            <person name="Barbian K."/>
            <person name="Babar A."/>
            <person name="Rosenke K."/>
        </authorList>
    </citation>
    <scope>NUCLEOTIDE SEQUENCE</scope>
    <source>
        <strain evidence="9">Nono1</strain>
    </source>
</reference>